<feature type="transmembrane region" description="Helical" evidence="2">
    <location>
        <begin position="539"/>
        <end position="562"/>
    </location>
</feature>
<organism evidence="3 4">
    <name type="scientific">Parascedosporium putredinis</name>
    <dbReference type="NCBI Taxonomy" id="1442378"/>
    <lineage>
        <taxon>Eukaryota</taxon>
        <taxon>Fungi</taxon>
        <taxon>Dikarya</taxon>
        <taxon>Ascomycota</taxon>
        <taxon>Pezizomycotina</taxon>
        <taxon>Sordariomycetes</taxon>
        <taxon>Hypocreomycetidae</taxon>
        <taxon>Microascales</taxon>
        <taxon>Microascaceae</taxon>
        <taxon>Parascedosporium</taxon>
    </lineage>
</organism>
<sequence length="667" mass="72577">MENDYKWYAKYVAELASSALVDQAIEAPSRFTTYDSPASGRVVIADADIAPIFLAAVTLSISIFIPLLLARFPRVVAILWCYLRRVRPGDDGAAEAASAKAHGAQGQTPDAYGSAVAFVHNLKRSRGYTALTYLAFSLFCLAAAALGPLVALLVSREVDNGFQGRQSGACMAQMNFSDGAENLESTVYTDNAVVEDPVSQVVYEKLDGCLLEDEALCDERFPQTHKVSVDLSPARLGLWYDPSWSLSMEGYCLRLNSTSIWSRRRRASSYQYALHFAPGAVRFAEPLSDICPYATDAAETWYLGQRDRQRFNRRKSVVTDSYFVNADNDTTYPCYTWPNSVRALNADSITILTVLPPREEINQKNGDELYLTPLPDDQFEYTPDQVAHIMCWEHLSVKTASGTFKTSATWNNRSELIAAHNLPTGLNPLLHMANTEFVVKPVRYLRGSSSLLQSIGETPRWEFDPTNAPPVPFAAEVHRWAHIGAMDIASKSTRATTGFYARGNTTALELARGEAAAAQSNPELAELCDMVRTVKEGAVSMPVGVLVALAVLVGVSVVWWLVERLGVILASAGVYGPAGIFRAFLIMPAATPVSLAVAAETAILRARGAGVVGDKPPSATASGHPQVDYSSHNVEPGPSLEQTERGWVLTWGLARLSAAGARKVKIL</sequence>
<proteinExistence type="predicted"/>
<keyword evidence="2" id="KW-0812">Transmembrane</keyword>
<evidence type="ECO:0000256" key="1">
    <source>
        <dbReference type="SAM" id="MobiDB-lite"/>
    </source>
</evidence>
<protein>
    <submittedName>
        <fullName evidence="3">Uncharacterized protein</fullName>
    </submittedName>
</protein>
<feature type="region of interest" description="Disordered" evidence="1">
    <location>
        <begin position="613"/>
        <end position="638"/>
    </location>
</feature>
<keyword evidence="2" id="KW-1133">Transmembrane helix</keyword>
<dbReference type="Proteomes" id="UP000838763">
    <property type="component" value="Unassembled WGS sequence"/>
</dbReference>
<keyword evidence="2" id="KW-0472">Membrane</keyword>
<feature type="transmembrane region" description="Helical" evidence="2">
    <location>
        <begin position="49"/>
        <end position="70"/>
    </location>
</feature>
<name>A0A9P1H480_9PEZI</name>
<comment type="caution">
    <text evidence="3">The sequence shown here is derived from an EMBL/GenBank/DDBJ whole genome shotgun (WGS) entry which is preliminary data.</text>
</comment>
<evidence type="ECO:0000256" key="2">
    <source>
        <dbReference type="SAM" id="Phobius"/>
    </source>
</evidence>
<dbReference type="OrthoDB" id="5230498at2759"/>
<evidence type="ECO:0000313" key="4">
    <source>
        <dbReference type="Proteomes" id="UP000838763"/>
    </source>
</evidence>
<dbReference type="EMBL" id="CALLCH030000012">
    <property type="protein sequence ID" value="CAI4215640.1"/>
    <property type="molecule type" value="Genomic_DNA"/>
</dbReference>
<dbReference type="AlphaFoldDB" id="A0A9P1H480"/>
<feature type="compositionally biased region" description="Polar residues" evidence="1">
    <location>
        <begin position="619"/>
        <end position="633"/>
    </location>
</feature>
<evidence type="ECO:0000313" key="3">
    <source>
        <dbReference type="EMBL" id="CAI4215640.1"/>
    </source>
</evidence>
<gene>
    <name evidence="3" type="ORF">PPNO1_LOCUS5347</name>
</gene>
<feature type="transmembrane region" description="Helical" evidence="2">
    <location>
        <begin position="130"/>
        <end position="154"/>
    </location>
</feature>
<keyword evidence="4" id="KW-1185">Reference proteome</keyword>
<reference evidence="3" key="1">
    <citation type="submission" date="2022-11" db="EMBL/GenBank/DDBJ databases">
        <authorList>
            <person name="Scott C."/>
            <person name="Bruce N."/>
        </authorList>
    </citation>
    <scope>NUCLEOTIDE SEQUENCE</scope>
</reference>
<accession>A0A9P1H480</accession>